<keyword evidence="4" id="KW-1185">Reference proteome</keyword>
<dbReference type="InterPro" id="IPR051691">
    <property type="entry name" value="Metab_Enz_Cyan_OpOx_G3PDH"/>
</dbReference>
<dbReference type="InterPro" id="IPR036188">
    <property type="entry name" value="FAD/NAD-bd_sf"/>
</dbReference>
<dbReference type="SUPFAM" id="SSF51905">
    <property type="entry name" value="FAD/NAD(P)-binding domain"/>
    <property type="match status" value="1"/>
</dbReference>
<organism evidence="3 4">
    <name type="scientific">Alteribacillus iranensis</name>
    <dbReference type="NCBI Taxonomy" id="930128"/>
    <lineage>
        <taxon>Bacteria</taxon>
        <taxon>Bacillati</taxon>
        <taxon>Bacillota</taxon>
        <taxon>Bacilli</taxon>
        <taxon>Bacillales</taxon>
        <taxon>Bacillaceae</taxon>
        <taxon>Alteribacillus</taxon>
    </lineage>
</organism>
<dbReference type="Pfam" id="PF07992">
    <property type="entry name" value="Pyr_redox_2"/>
    <property type="match status" value="1"/>
</dbReference>
<evidence type="ECO:0000313" key="3">
    <source>
        <dbReference type="EMBL" id="SFE56400.1"/>
    </source>
</evidence>
<evidence type="ECO:0000259" key="2">
    <source>
        <dbReference type="Pfam" id="PF07992"/>
    </source>
</evidence>
<accession>A0A1I2BME8</accession>
<reference evidence="3 4" key="1">
    <citation type="submission" date="2016-10" db="EMBL/GenBank/DDBJ databases">
        <authorList>
            <person name="de Groot N.N."/>
        </authorList>
    </citation>
    <scope>NUCLEOTIDE SEQUENCE [LARGE SCALE GENOMIC DNA]</scope>
    <source>
        <strain evidence="3 4">DSM 23995</strain>
    </source>
</reference>
<dbReference type="InterPro" id="IPR023753">
    <property type="entry name" value="FAD/NAD-binding_dom"/>
</dbReference>
<dbReference type="PRINTS" id="PR00368">
    <property type="entry name" value="FADPNR"/>
</dbReference>
<name>A0A1I2BME8_9BACI</name>
<protein>
    <submittedName>
        <fullName evidence="3">Sarcosine oxidase subunit alpha</fullName>
    </submittedName>
</protein>
<dbReference type="RefSeq" id="WP_091658780.1">
    <property type="nucleotide sequence ID" value="NZ_FONT01000002.1"/>
</dbReference>
<dbReference type="OrthoDB" id="9776839at2"/>
<gene>
    <name evidence="3" type="ORF">SAMN05192532_102346</name>
</gene>
<proteinExistence type="predicted"/>
<dbReference type="STRING" id="930128.SAMN05192532_102346"/>
<dbReference type="PANTHER" id="PTHR42949">
    <property type="entry name" value="ANAEROBIC GLYCEROL-3-PHOSPHATE DEHYDROGENASE SUBUNIT B"/>
    <property type="match status" value="1"/>
</dbReference>
<evidence type="ECO:0000256" key="1">
    <source>
        <dbReference type="ARBA" id="ARBA00023002"/>
    </source>
</evidence>
<dbReference type="PRINTS" id="PR00411">
    <property type="entry name" value="PNDRDTASEI"/>
</dbReference>
<dbReference type="Proteomes" id="UP000199516">
    <property type="component" value="Unassembled WGS sequence"/>
</dbReference>
<dbReference type="Gene3D" id="3.50.50.60">
    <property type="entry name" value="FAD/NAD(P)-binding domain"/>
    <property type="match status" value="3"/>
</dbReference>
<dbReference type="GO" id="GO:0016491">
    <property type="term" value="F:oxidoreductase activity"/>
    <property type="evidence" value="ECO:0007669"/>
    <property type="project" value="UniProtKB-KW"/>
</dbReference>
<dbReference type="AlphaFoldDB" id="A0A1I2BME8"/>
<keyword evidence="1" id="KW-0560">Oxidoreductase</keyword>
<sequence>MIVDVVIIGAGPSGLSAAIEVAQHGLTAAVIDEYYRPGGRLLGQHYEDPNAPPDDKVWDGKKVADELARKAEDLGVHLFTNVTAWSVSGKWKVELTGASVKSVEAKAMLLATGSIEKALPLPGWTLPGTISIGAAQTFTNLHHIAVGKKVMIVGVDPLSLSVMMEMKNTGIDVVGMVLPPDTPAIGHGHSPARTLERLSDVAGLAPNPLLRTVGKFSLTRFPRLVAHALRFNFLKVNGVPLQLRKVATEIEGNGKVEGITLQSVTIDGKITGEPEHVEVDTVCLSAGLYPMVDLAQTAGCPMVDVPELGGTVPLHGPDMSTPVEGLYVAGNITGIEGAKVTIAQGQLAGISMLASFGKSGSLSVQEAKENVNKARDISPLRFMPDIEKGRLKMEEIWKEEGVYERRNHLQV</sequence>
<dbReference type="EMBL" id="FONT01000002">
    <property type="protein sequence ID" value="SFE56400.1"/>
    <property type="molecule type" value="Genomic_DNA"/>
</dbReference>
<feature type="domain" description="FAD/NAD(P)-binding" evidence="2">
    <location>
        <begin position="4"/>
        <end position="345"/>
    </location>
</feature>
<dbReference type="PANTHER" id="PTHR42949:SF3">
    <property type="entry name" value="ANAEROBIC GLYCEROL-3-PHOSPHATE DEHYDROGENASE SUBUNIT B"/>
    <property type="match status" value="1"/>
</dbReference>
<evidence type="ECO:0000313" key="4">
    <source>
        <dbReference type="Proteomes" id="UP000199516"/>
    </source>
</evidence>